<accession>A0ABR1UUT2</accession>
<evidence type="ECO:0000313" key="3">
    <source>
        <dbReference type="Proteomes" id="UP001480595"/>
    </source>
</evidence>
<gene>
    <name evidence="2" type="ORF">PG994_007975</name>
</gene>
<dbReference type="PANTHER" id="PTHR10622:SF10">
    <property type="entry name" value="HET DOMAIN-CONTAINING PROTEIN"/>
    <property type="match status" value="1"/>
</dbReference>
<keyword evidence="3" id="KW-1185">Reference proteome</keyword>
<dbReference type="Pfam" id="PF26640">
    <property type="entry name" value="DUF8212"/>
    <property type="match status" value="1"/>
</dbReference>
<evidence type="ECO:0000259" key="1">
    <source>
        <dbReference type="Pfam" id="PF26640"/>
    </source>
</evidence>
<dbReference type="InterPro" id="IPR058525">
    <property type="entry name" value="DUF8212"/>
</dbReference>
<feature type="domain" description="DUF8212" evidence="1">
    <location>
        <begin position="76"/>
        <end position="101"/>
    </location>
</feature>
<dbReference type="RefSeq" id="XP_066714871.1">
    <property type="nucleotide sequence ID" value="XM_066859384.1"/>
</dbReference>
<evidence type="ECO:0000313" key="2">
    <source>
        <dbReference type="EMBL" id="KAK8061609.1"/>
    </source>
</evidence>
<name>A0ABR1UUT2_9PEZI</name>
<organism evidence="2 3">
    <name type="scientific">Apiospora phragmitis</name>
    <dbReference type="NCBI Taxonomy" id="2905665"/>
    <lineage>
        <taxon>Eukaryota</taxon>
        <taxon>Fungi</taxon>
        <taxon>Dikarya</taxon>
        <taxon>Ascomycota</taxon>
        <taxon>Pezizomycotina</taxon>
        <taxon>Sordariomycetes</taxon>
        <taxon>Xylariomycetidae</taxon>
        <taxon>Amphisphaeriales</taxon>
        <taxon>Apiosporaceae</taxon>
        <taxon>Apiospora</taxon>
    </lineage>
</organism>
<dbReference type="PANTHER" id="PTHR10622">
    <property type="entry name" value="HET DOMAIN-CONTAINING PROTEIN"/>
    <property type="match status" value="1"/>
</dbReference>
<sequence length="428" mass="48155">MIGNRNDTLRATLASATGIDYGCLGSGDHARLAYYSIAERMSWASRRNCTRTEDVAYCLMGLFDINMPMLYGEGKKAFVRLQEEILKETEDHSLFAWAVAEGSDRAWCPSSIFAESPSDFAGCGNIKQPNTPSSGLSAMTKLGLSVDLGETVRPTGHEPHYLCYESYGMLYYTLDCFVDGPNGEDAWVKIALLPVTSGITHHDNSLPSFCRLAIPGIEYEQCSRMRKDHQGQRRVYIRKDLSLHERNVFHHGSISFEGLYACNLTMTYQRDESPGFLTDKTLNDRGGIVKILMDPWTTETVKWSMTQFRARSVDYCTVGIGLGPNKLSFYVGEGKIGAPSLQVAVFDQPQRPQNSITTCVNYRNNPGRLAYKRFTLGERTYRAELFHDNNPSTYGSYWRLHLLVRFSLVKITMTSPLAHRLSKMGSRN</sequence>
<protein>
    <submittedName>
        <fullName evidence="2">Heterokaryon incompatibility protein</fullName>
    </submittedName>
</protein>
<dbReference type="EMBL" id="JAQQWL010000008">
    <property type="protein sequence ID" value="KAK8061609.1"/>
    <property type="molecule type" value="Genomic_DNA"/>
</dbReference>
<proteinExistence type="predicted"/>
<comment type="caution">
    <text evidence="2">The sequence shown here is derived from an EMBL/GenBank/DDBJ whole genome shotgun (WGS) entry which is preliminary data.</text>
</comment>
<dbReference type="GeneID" id="92092447"/>
<dbReference type="Proteomes" id="UP001480595">
    <property type="component" value="Unassembled WGS sequence"/>
</dbReference>
<reference evidence="2 3" key="1">
    <citation type="submission" date="2023-01" db="EMBL/GenBank/DDBJ databases">
        <title>Analysis of 21 Apiospora genomes using comparative genomics revels a genus with tremendous synthesis potential of carbohydrate active enzymes and secondary metabolites.</title>
        <authorList>
            <person name="Sorensen T."/>
        </authorList>
    </citation>
    <scope>NUCLEOTIDE SEQUENCE [LARGE SCALE GENOMIC DNA]</scope>
    <source>
        <strain evidence="2 3">CBS 135458</strain>
    </source>
</reference>